<reference evidence="4" key="1">
    <citation type="submission" date="2020-11" db="EMBL/GenBank/DDBJ databases">
        <title>Bacterial whole genome sequence for Caenimonas sp. DR4.4.</title>
        <authorList>
            <person name="Le V."/>
            <person name="Ko S.-R."/>
            <person name="Ahn C.-Y."/>
            <person name="Oh H.-M."/>
        </authorList>
    </citation>
    <scope>NUCLEOTIDE SEQUENCE</scope>
    <source>
        <strain evidence="4">DR4.4</strain>
    </source>
</reference>
<keyword evidence="5" id="KW-1185">Reference proteome</keyword>
<sequence length="301" mass="33361">MTAVALFADHNVIAPTHVAVASLLANWRGPEILEVHLFHAGWTTADVGRLHETAAMNPAPARLHARPLDLARFDTWTALYGTRMPYGRLLLAQLLPSHDCVLYMDVDVIVEMDIRQLICACTPGIPVSALPGWDFGHSHDAALTGRLSVRPDEPYFHSGLLLLDLAWCRREGITGRFLEFGDRYRTELNSHDQTVINFVLRGRIAPMPTDLTTHLYPTTAATDRREGVVHSFCGSPKPFDPAGNLLNNNHAYFSQWLQRTALAGWSPNSLRELARAKNLRLLRPVAGTLLKRLATLGRGAA</sequence>
<evidence type="ECO:0000256" key="2">
    <source>
        <dbReference type="ARBA" id="ARBA00022679"/>
    </source>
</evidence>
<evidence type="ECO:0000313" key="4">
    <source>
        <dbReference type="EMBL" id="MBG9389063.1"/>
    </source>
</evidence>
<evidence type="ECO:0000313" key="5">
    <source>
        <dbReference type="Proteomes" id="UP000651050"/>
    </source>
</evidence>
<name>A0A931H5Z8_9BURK</name>
<dbReference type="RefSeq" id="WP_196986879.1">
    <property type="nucleotide sequence ID" value="NZ_JADWYS010000001.1"/>
</dbReference>
<dbReference type="InterPro" id="IPR050748">
    <property type="entry name" value="Glycosyltrans_8_dom-fam"/>
</dbReference>
<evidence type="ECO:0008006" key="6">
    <source>
        <dbReference type="Google" id="ProtNLM"/>
    </source>
</evidence>
<dbReference type="GO" id="GO:0016757">
    <property type="term" value="F:glycosyltransferase activity"/>
    <property type="evidence" value="ECO:0007669"/>
    <property type="project" value="UniProtKB-KW"/>
</dbReference>
<keyword evidence="1" id="KW-0328">Glycosyltransferase</keyword>
<gene>
    <name evidence="4" type="ORF">I5803_13590</name>
</gene>
<organism evidence="4 5">
    <name type="scientific">Caenimonas aquaedulcis</name>
    <dbReference type="NCBI Taxonomy" id="2793270"/>
    <lineage>
        <taxon>Bacteria</taxon>
        <taxon>Pseudomonadati</taxon>
        <taxon>Pseudomonadota</taxon>
        <taxon>Betaproteobacteria</taxon>
        <taxon>Burkholderiales</taxon>
        <taxon>Comamonadaceae</taxon>
        <taxon>Caenimonas</taxon>
    </lineage>
</organism>
<dbReference type="InterPro" id="IPR002495">
    <property type="entry name" value="Glyco_trans_8"/>
</dbReference>
<dbReference type="Proteomes" id="UP000651050">
    <property type="component" value="Unassembled WGS sequence"/>
</dbReference>
<evidence type="ECO:0000256" key="3">
    <source>
        <dbReference type="ARBA" id="ARBA00022723"/>
    </source>
</evidence>
<accession>A0A931H5Z8</accession>
<evidence type="ECO:0000256" key="1">
    <source>
        <dbReference type="ARBA" id="ARBA00022676"/>
    </source>
</evidence>
<dbReference type="Gene3D" id="3.90.550.10">
    <property type="entry name" value="Spore Coat Polysaccharide Biosynthesis Protein SpsA, Chain A"/>
    <property type="match status" value="1"/>
</dbReference>
<keyword evidence="2" id="KW-0808">Transferase</keyword>
<dbReference type="PANTHER" id="PTHR13778:SF47">
    <property type="entry name" value="LIPOPOLYSACCHARIDE 1,3-GALACTOSYLTRANSFERASE"/>
    <property type="match status" value="1"/>
</dbReference>
<protein>
    <recommendedName>
        <fullName evidence="6">Glycosyltransferase family 8 protein</fullName>
    </recommendedName>
</protein>
<dbReference type="EMBL" id="JADWYS010000001">
    <property type="protein sequence ID" value="MBG9389063.1"/>
    <property type="molecule type" value="Genomic_DNA"/>
</dbReference>
<dbReference type="SUPFAM" id="SSF53448">
    <property type="entry name" value="Nucleotide-diphospho-sugar transferases"/>
    <property type="match status" value="1"/>
</dbReference>
<proteinExistence type="predicted"/>
<dbReference type="Pfam" id="PF01501">
    <property type="entry name" value="Glyco_transf_8"/>
    <property type="match status" value="1"/>
</dbReference>
<dbReference type="PANTHER" id="PTHR13778">
    <property type="entry name" value="GLYCOSYLTRANSFERASE 8 DOMAIN-CONTAINING PROTEIN"/>
    <property type="match status" value="1"/>
</dbReference>
<keyword evidence="3" id="KW-0479">Metal-binding</keyword>
<comment type="caution">
    <text evidence="4">The sequence shown here is derived from an EMBL/GenBank/DDBJ whole genome shotgun (WGS) entry which is preliminary data.</text>
</comment>
<dbReference type="GO" id="GO:0046872">
    <property type="term" value="F:metal ion binding"/>
    <property type="evidence" value="ECO:0007669"/>
    <property type="project" value="UniProtKB-KW"/>
</dbReference>
<dbReference type="InterPro" id="IPR029044">
    <property type="entry name" value="Nucleotide-diphossugar_trans"/>
</dbReference>
<dbReference type="AlphaFoldDB" id="A0A931H5Z8"/>